<evidence type="ECO:0000313" key="5">
    <source>
        <dbReference type="EMBL" id="MDG0814765.1"/>
    </source>
</evidence>
<dbReference type="PROSITE" id="PS50889">
    <property type="entry name" value="S4"/>
    <property type="match status" value="1"/>
</dbReference>
<proteinExistence type="inferred from homology"/>
<evidence type="ECO:0000259" key="4">
    <source>
        <dbReference type="SMART" id="SM00363"/>
    </source>
</evidence>
<dbReference type="PANTHER" id="PTHR32319">
    <property type="entry name" value="BACTERIAL HEMOLYSIN-LIKE PROTEIN"/>
    <property type="match status" value="1"/>
</dbReference>
<dbReference type="Gene3D" id="3.10.290.10">
    <property type="entry name" value="RNA-binding S4 domain"/>
    <property type="match status" value="1"/>
</dbReference>
<dbReference type="GO" id="GO:0008168">
    <property type="term" value="F:methyltransferase activity"/>
    <property type="evidence" value="ECO:0007669"/>
    <property type="project" value="UniProtKB-KW"/>
</dbReference>
<dbReference type="RefSeq" id="WP_277576250.1">
    <property type="nucleotide sequence ID" value="NZ_JANRMI010000001.1"/>
</dbReference>
<dbReference type="InterPro" id="IPR029063">
    <property type="entry name" value="SAM-dependent_MTases_sf"/>
</dbReference>
<protein>
    <submittedName>
        <fullName evidence="5">TlyA family RNA methyltransferase</fullName>
    </submittedName>
</protein>
<dbReference type="Pfam" id="PF01479">
    <property type="entry name" value="S4"/>
    <property type="match status" value="1"/>
</dbReference>
<organism evidence="5 6">
    <name type="scientific">Bdellovibrio svalbardensis</name>
    <dbReference type="NCBI Taxonomy" id="2972972"/>
    <lineage>
        <taxon>Bacteria</taxon>
        <taxon>Pseudomonadati</taxon>
        <taxon>Bdellovibrionota</taxon>
        <taxon>Bdellovibrionia</taxon>
        <taxon>Bdellovibrionales</taxon>
        <taxon>Pseudobdellovibrionaceae</taxon>
        <taxon>Bdellovibrio</taxon>
    </lineage>
</organism>
<dbReference type="InterPro" id="IPR047048">
    <property type="entry name" value="TlyA"/>
</dbReference>
<dbReference type="SUPFAM" id="SSF55174">
    <property type="entry name" value="Alpha-L RNA-binding motif"/>
    <property type="match status" value="1"/>
</dbReference>
<dbReference type="InterPro" id="IPR036986">
    <property type="entry name" value="S4_RNA-bd_sf"/>
</dbReference>
<dbReference type="EMBL" id="JANRMI010000001">
    <property type="protein sequence ID" value="MDG0814765.1"/>
    <property type="molecule type" value="Genomic_DNA"/>
</dbReference>
<dbReference type="PANTHER" id="PTHR32319:SF0">
    <property type="entry name" value="BACTERIAL HEMOLYSIN-LIKE PROTEIN"/>
    <property type="match status" value="1"/>
</dbReference>
<dbReference type="PIRSF" id="PIRSF005578">
    <property type="entry name" value="TlyA"/>
    <property type="match status" value="1"/>
</dbReference>
<dbReference type="Gene3D" id="3.40.50.150">
    <property type="entry name" value="Vaccinia Virus protein VP39"/>
    <property type="match status" value="1"/>
</dbReference>
<evidence type="ECO:0000256" key="2">
    <source>
        <dbReference type="ARBA" id="ARBA00029460"/>
    </source>
</evidence>
<dbReference type="InterPro" id="IPR002877">
    <property type="entry name" value="RNA_MeTrfase_FtsJ_dom"/>
</dbReference>
<dbReference type="SUPFAM" id="SSF53335">
    <property type="entry name" value="S-adenosyl-L-methionine-dependent methyltransferases"/>
    <property type="match status" value="1"/>
</dbReference>
<dbReference type="Proteomes" id="UP001152321">
    <property type="component" value="Unassembled WGS sequence"/>
</dbReference>
<dbReference type="GO" id="GO:0032259">
    <property type="term" value="P:methylation"/>
    <property type="evidence" value="ECO:0007669"/>
    <property type="project" value="UniProtKB-KW"/>
</dbReference>
<dbReference type="Pfam" id="PF01728">
    <property type="entry name" value="FtsJ"/>
    <property type="match status" value="1"/>
</dbReference>
<comment type="similarity">
    <text evidence="2">Belongs to the TlyA family.</text>
</comment>
<name>A0ABT6DD41_9BACT</name>
<dbReference type="SMART" id="SM00363">
    <property type="entry name" value="S4"/>
    <property type="match status" value="1"/>
</dbReference>
<reference evidence="5" key="1">
    <citation type="submission" date="2022-08" db="EMBL/GenBank/DDBJ databases">
        <title>Novel Bdellovibrio Species Isolated from Svalbard: Designation Bdellovibrio svalbardensis.</title>
        <authorList>
            <person name="Mitchell R.J."/>
            <person name="Choi S.Y."/>
        </authorList>
    </citation>
    <scope>NUCLEOTIDE SEQUENCE</scope>
    <source>
        <strain evidence="5">PAP01</strain>
    </source>
</reference>
<evidence type="ECO:0000256" key="1">
    <source>
        <dbReference type="ARBA" id="ARBA00022884"/>
    </source>
</evidence>
<keyword evidence="5" id="KW-0808">Transferase</keyword>
<dbReference type="InterPro" id="IPR002942">
    <property type="entry name" value="S4_RNA-bd"/>
</dbReference>
<keyword evidence="1 3" id="KW-0694">RNA-binding</keyword>
<dbReference type="CDD" id="cd02440">
    <property type="entry name" value="AdoMet_MTases"/>
    <property type="match status" value="1"/>
</dbReference>
<keyword evidence="5" id="KW-0489">Methyltransferase</keyword>
<accession>A0ABT6DD41</accession>
<feature type="domain" description="RNA-binding S4" evidence="4">
    <location>
        <begin position="4"/>
        <end position="76"/>
    </location>
</feature>
<evidence type="ECO:0000256" key="3">
    <source>
        <dbReference type="PROSITE-ProRule" id="PRU00182"/>
    </source>
</evidence>
<keyword evidence="6" id="KW-1185">Reference proteome</keyword>
<gene>
    <name evidence="5" type="ORF">NWE73_00205</name>
</gene>
<dbReference type="InterPro" id="IPR004538">
    <property type="entry name" value="Hemolysin_A/TlyA"/>
</dbReference>
<evidence type="ECO:0000313" key="6">
    <source>
        <dbReference type="Proteomes" id="UP001152321"/>
    </source>
</evidence>
<dbReference type="CDD" id="cd00165">
    <property type="entry name" value="S4"/>
    <property type="match status" value="1"/>
</dbReference>
<sequence length="260" mass="27920">MAKTRLDLYLVEKGFASSRTHAQELIEAGQVFLEQGTQKKPLKKSSLAVEPGMAGNIIVELGPANRYVSRGGLKLEGALAHVGLSVKGLQALDVGISTGGFTDCLLQQGADFVLGVDVGHGQVSVMLKDHPKLKVLEGVNARALSQEDRVLALTPSQKFDLIVMDVSFISIELIIPELATFLKPTGHLLSLVKPQFEVGVDGLARGGIVKDVSLYAKVEEKIKSCCANHGFEVKDYFASSIEGKDGNHEFFVFAKKSASK</sequence>
<comment type="caution">
    <text evidence="5">The sequence shown here is derived from an EMBL/GenBank/DDBJ whole genome shotgun (WGS) entry which is preliminary data.</text>
</comment>